<dbReference type="Gene3D" id="3.30.565.10">
    <property type="entry name" value="Histidine kinase-like ATPase, C-terminal domain"/>
    <property type="match status" value="1"/>
</dbReference>
<dbReference type="GO" id="GO:0005524">
    <property type="term" value="F:ATP binding"/>
    <property type="evidence" value="ECO:0007669"/>
    <property type="project" value="UniProtKB-KW"/>
</dbReference>
<keyword evidence="4 15" id="KW-0808">Transferase</keyword>
<keyword evidence="2" id="KW-1003">Cell membrane</keyword>
<dbReference type="Pfam" id="PF06580">
    <property type="entry name" value="His_kinase"/>
    <property type="match status" value="1"/>
</dbReference>
<name>A0A6N2V0W8_9FIRM</name>
<keyword evidence="8" id="KW-0067">ATP-binding</keyword>
<keyword evidence="9 12" id="KW-1133">Transmembrane helix</keyword>
<evidence type="ECO:0000256" key="9">
    <source>
        <dbReference type="ARBA" id="ARBA00022989"/>
    </source>
</evidence>
<dbReference type="InterPro" id="IPR003594">
    <property type="entry name" value="HATPase_dom"/>
</dbReference>
<feature type="domain" description="Histidine kinase/HSP90-like ATPase" evidence="13">
    <location>
        <begin position="482"/>
        <end position="591"/>
    </location>
</feature>
<dbReference type="Gene3D" id="6.10.340.10">
    <property type="match status" value="1"/>
</dbReference>
<dbReference type="InterPro" id="IPR050640">
    <property type="entry name" value="Bact_2-comp_sensor_kinase"/>
</dbReference>
<keyword evidence="10" id="KW-0902">Two-component regulatory system</keyword>
<dbReference type="InterPro" id="IPR036890">
    <property type="entry name" value="HATPase_C_sf"/>
</dbReference>
<evidence type="ECO:0000256" key="7">
    <source>
        <dbReference type="ARBA" id="ARBA00022777"/>
    </source>
</evidence>
<dbReference type="GO" id="GO:0000155">
    <property type="term" value="F:phosphorelay sensor kinase activity"/>
    <property type="evidence" value="ECO:0007669"/>
    <property type="project" value="InterPro"/>
</dbReference>
<evidence type="ECO:0000256" key="10">
    <source>
        <dbReference type="ARBA" id="ARBA00023012"/>
    </source>
</evidence>
<evidence type="ECO:0000256" key="3">
    <source>
        <dbReference type="ARBA" id="ARBA00022553"/>
    </source>
</evidence>
<dbReference type="EC" id="2.7.13.3" evidence="15"/>
<feature type="transmembrane region" description="Helical" evidence="12">
    <location>
        <begin position="288"/>
        <end position="317"/>
    </location>
</feature>
<keyword evidence="7 15" id="KW-0418">Kinase</keyword>
<keyword evidence="6" id="KW-0547">Nucleotide-binding</keyword>
<dbReference type="SUPFAM" id="SSF55874">
    <property type="entry name" value="ATPase domain of HSP90 chaperone/DNA topoisomerase II/histidine kinase"/>
    <property type="match status" value="1"/>
</dbReference>
<reference evidence="15" key="1">
    <citation type="submission" date="2019-11" db="EMBL/GenBank/DDBJ databases">
        <authorList>
            <person name="Feng L."/>
        </authorList>
    </citation>
    <scope>NUCLEOTIDE SEQUENCE</scope>
    <source>
        <strain evidence="15">BgluceraseaLFYP119</strain>
    </source>
</reference>
<evidence type="ECO:0000256" key="2">
    <source>
        <dbReference type="ARBA" id="ARBA00022475"/>
    </source>
</evidence>
<dbReference type="AlphaFoldDB" id="A0A6N2V0W8"/>
<dbReference type="RefSeq" id="WP_156354878.1">
    <property type="nucleotide sequence ID" value="NZ_CACRST010000024.1"/>
</dbReference>
<evidence type="ECO:0000256" key="12">
    <source>
        <dbReference type="SAM" id="Phobius"/>
    </source>
</evidence>
<evidence type="ECO:0000256" key="1">
    <source>
        <dbReference type="ARBA" id="ARBA00004651"/>
    </source>
</evidence>
<proteinExistence type="predicted"/>
<feature type="transmembrane region" description="Helical" evidence="12">
    <location>
        <begin position="12"/>
        <end position="33"/>
    </location>
</feature>
<keyword evidence="11 12" id="KW-0472">Membrane</keyword>
<evidence type="ECO:0000259" key="13">
    <source>
        <dbReference type="Pfam" id="PF02518"/>
    </source>
</evidence>
<dbReference type="PANTHER" id="PTHR34220">
    <property type="entry name" value="SENSOR HISTIDINE KINASE YPDA"/>
    <property type="match status" value="1"/>
</dbReference>
<evidence type="ECO:0000256" key="5">
    <source>
        <dbReference type="ARBA" id="ARBA00022692"/>
    </source>
</evidence>
<evidence type="ECO:0000259" key="14">
    <source>
        <dbReference type="Pfam" id="PF06580"/>
    </source>
</evidence>
<evidence type="ECO:0000256" key="11">
    <source>
        <dbReference type="ARBA" id="ARBA00023136"/>
    </source>
</evidence>
<organism evidence="15">
    <name type="scientific">Blautia glucerasea</name>
    <dbReference type="NCBI Taxonomy" id="536633"/>
    <lineage>
        <taxon>Bacteria</taxon>
        <taxon>Bacillati</taxon>
        <taxon>Bacillota</taxon>
        <taxon>Clostridia</taxon>
        <taxon>Lachnospirales</taxon>
        <taxon>Lachnospiraceae</taxon>
        <taxon>Blautia</taxon>
    </lineage>
</organism>
<dbReference type="EMBL" id="CACRST010000024">
    <property type="protein sequence ID" value="VYT24355.1"/>
    <property type="molecule type" value="Genomic_DNA"/>
</dbReference>
<dbReference type="GO" id="GO:0005886">
    <property type="term" value="C:plasma membrane"/>
    <property type="evidence" value="ECO:0007669"/>
    <property type="project" value="UniProtKB-SubCell"/>
</dbReference>
<comment type="subcellular location">
    <subcellularLocation>
        <location evidence="1">Cell membrane</location>
        <topology evidence="1">Multi-pass membrane protein</topology>
    </subcellularLocation>
</comment>
<dbReference type="InterPro" id="IPR010559">
    <property type="entry name" value="Sig_transdc_His_kin_internal"/>
</dbReference>
<keyword evidence="5 12" id="KW-0812">Transmembrane</keyword>
<gene>
    <name evidence="15" type="ORF">BGLFYP119_02415</name>
</gene>
<evidence type="ECO:0000256" key="6">
    <source>
        <dbReference type="ARBA" id="ARBA00022741"/>
    </source>
</evidence>
<dbReference type="PANTHER" id="PTHR34220:SF11">
    <property type="entry name" value="SENSOR PROTEIN KINASE HPTS"/>
    <property type="match status" value="1"/>
</dbReference>
<feature type="domain" description="Signal transduction histidine kinase internal region" evidence="14">
    <location>
        <begin position="388"/>
        <end position="463"/>
    </location>
</feature>
<dbReference type="Pfam" id="PF02518">
    <property type="entry name" value="HATPase_c"/>
    <property type="match status" value="1"/>
</dbReference>
<evidence type="ECO:0000256" key="4">
    <source>
        <dbReference type="ARBA" id="ARBA00022679"/>
    </source>
</evidence>
<evidence type="ECO:0000313" key="15">
    <source>
        <dbReference type="EMBL" id="VYT24355.1"/>
    </source>
</evidence>
<protein>
    <submittedName>
        <fullName evidence="15">Putative sensor-like histidine kinase</fullName>
        <ecNumber evidence="15">2.7.13.3</ecNumber>
    </submittedName>
</protein>
<keyword evidence="3" id="KW-0597">Phosphoprotein</keyword>
<sequence length="608" mass="70546">MKRRTIRGQIFKSYAFLFIGLVLMAVVGINFYMGNLQRKNIDDTLTRLAFSVSEQLEAENQNLYNLAVNVCTSETLQQYFFSDNKDGFTRRKNEDAITNHVLSITGPMNRLHRLVLRREDGMLYEYSSREVNLKEKGSEEEYVRKNQEVLEKQGEPFFKGTFEDQEAAFLEDVPVTSVQVAFSEMYGNRYTNMVEVQQPYDICRQTIEDLLKTGQNGSQYQAFVYDAAGKIVYPYKEKTERWNCFQQQILSGNESSYRDETGMRYTGKKYTSSLTGWTILVYCSNGYIFWPIFHFAAVSFVIAVLSLGIMLFISYMISNSITIPLQKIRESISLYNLNKEKSVRLQPSNVQLDEMTSLSETFYEMQERIEGYVEEVTALRIHELQSRYYALQSQMNPHFLYNSLSILSIMCDEKQNEAAAEFCGELASMLRYSAASFERDVSLEEEMEYTTTYLKLLQKRYDTMLDMEVILPESLKEKRIPRLILQPLVENSIKYGLESAPPWFISVEAEEKKEGWSITVSDTGNGFTKETLNEIQEKIQKTEQSEQMPELEIGGMGILNIYIRLKLYYKERLRFLLGNQEEGGAFVEIEIQEGACERTDDQSFGCRR</sequence>
<accession>A0A6N2V0W8</accession>
<evidence type="ECO:0000256" key="8">
    <source>
        <dbReference type="ARBA" id="ARBA00022840"/>
    </source>
</evidence>